<reference evidence="2" key="1">
    <citation type="journal article" date="2010" name="PLoS Negl. Trop. Dis.">
        <title>The genome sequence of Trypanosoma brucei gambiense, causative agent of chronic human african trypanosomiasis.</title>
        <authorList>
            <person name="Jackson A.P."/>
            <person name="Sanders M."/>
            <person name="Berry A."/>
            <person name="McQuillan J."/>
            <person name="Aslett M.A."/>
            <person name="Quail M.A."/>
            <person name="Chukualim B."/>
            <person name="Capewell P."/>
            <person name="MacLeod A."/>
            <person name="Melville S.E."/>
            <person name="Gibson W."/>
            <person name="Barry J.D."/>
            <person name="Berriman M."/>
            <person name="Hertz-Fowler C."/>
        </authorList>
    </citation>
    <scope>NUCLEOTIDE SEQUENCE [LARGE SCALE GENOMIC DNA]</scope>
    <source>
        <strain evidence="2">MHOM/CI/86/DAL972</strain>
    </source>
</reference>
<dbReference type="KEGG" id="tbg:TbgDal_XI5450"/>
<evidence type="ECO:0000313" key="1">
    <source>
        <dbReference type="EMBL" id="CBH17427.1"/>
    </source>
</evidence>
<accession>D0A6X6</accession>
<dbReference type="AlphaFoldDB" id="D0A6X6"/>
<sequence>MFTVSSSMRCGTAYRTAADRCQVSRYHQQLVDSRYWNCSTPSQALSTLSVLARSRTVVDALDVAALGALEAMAPSMTQGERTLLQKFSTFLKFKNTTCLPPASPHESNASPLTEDPNANVVALYTKLMGEKPSVGVEEIGSISFSSDSILQLSTVGALMLFEMMVSTTFQPCASWRIEDNIVTLLNYLRNTVIRGDTVDSRTLGWIMSKLNSAGSPIACRPSECGRLFKACVKRLNDILPQMSVNECLQILPLIDTTAYERPFIVCVEIVKRLDACSEIELSDVRTSTLLSALRCEDVTLKTFMKICRVISKEFRIVELSKGESLLFLTILVARLNSSASAEDVGIIGSNGKVWEVLFAQLYVDTGDMSVVECIEALMCLEVLYFSPLITAVPGGLVEKLKKRVFFVIRKAMKQRHVTAQEVELFLKSLQRLGELLKRCLLFPLLEKDTAIITELQAELALRLVQQSVNTA</sequence>
<gene>
    <name evidence="1" type="ORF">TbgDal_XI5450</name>
</gene>
<dbReference type="GeneID" id="23867547"/>
<dbReference type="Proteomes" id="UP000002316">
    <property type="component" value="Chromosome 11"/>
</dbReference>
<name>D0A6X6_TRYB9</name>
<dbReference type="VEuPathDB" id="TriTrypDB:Tbg972.11.5450"/>
<organism evidence="1 2">
    <name type="scientific">Trypanosoma brucei gambiense (strain MHOM/CI/86/DAL972)</name>
    <dbReference type="NCBI Taxonomy" id="679716"/>
    <lineage>
        <taxon>Eukaryota</taxon>
        <taxon>Discoba</taxon>
        <taxon>Euglenozoa</taxon>
        <taxon>Kinetoplastea</taxon>
        <taxon>Metakinetoplastina</taxon>
        <taxon>Trypanosomatida</taxon>
        <taxon>Trypanosomatidae</taxon>
        <taxon>Trypanosoma</taxon>
    </lineage>
</organism>
<protein>
    <submittedName>
        <fullName evidence="1">Uncharacterized protein</fullName>
    </submittedName>
</protein>
<dbReference type="EMBL" id="FN554974">
    <property type="protein sequence ID" value="CBH17427.1"/>
    <property type="molecule type" value="Genomic_DNA"/>
</dbReference>
<evidence type="ECO:0000313" key="2">
    <source>
        <dbReference type="Proteomes" id="UP000002316"/>
    </source>
</evidence>
<proteinExistence type="predicted"/>
<dbReference type="RefSeq" id="XP_011779691.1">
    <property type="nucleotide sequence ID" value="XM_011781389.1"/>
</dbReference>
<dbReference type="OrthoDB" id="272363at2759"/>